<keyword evidence="2" id="KW-1185">Reference proteome</keyword>
<dbReference type="AlphaFoldDB" id="A0AAV5M6M9"/>
<name>A0AAV5M6M9_9ROSI</name>
<reference evidence="1 2" key="1">
    <citation type="journal article" date="2021" name="Commun. Biol.">
        <title>The genome of Shorea leprosula (Dipterocarpaceae) highlights the ecological relevance of drought in aseasonal tropical rainforests.</title>
        <authorList>
            <person name="Ng K.K.S."/>
            <person name="Kobayashi M.J."/>
            <person name="Fawcett J.A."/>
            <person name="Hatakeyama M."/>
            <person name="Paape T."/>
            <person name="Ng C.H."/>
            <person name="Ang C.C."/>
            <person name="Tnah L.H."/>
            <person name="Lee C.T."/>
            <person name="Nishiyama T."/>
            <person name="Sese J."/>
            <person name="O'Brien M.J."/>
            <person name="Copetti D."/>
            <person name="Mohd Noor M.I."/>
            <person name="Ong R.C."/>
            <person name="Putra M."/>
            <person name="Sireger I.Z."/>
            <person name="Indrioko S."/>
            <person name="Kosugi Y."/>
            <person name="Izuno A."/>
            <person name="Isagi Y."/>
            <person name="Lee S.L."/>
            <person name="Shimizu K.K."/>
        </authorList>
    </citation>
    <scope>NUCLEOTIDE SEQUENCE [LARGE SCALE GENOMIC DNA]</scope>
    <source>
        <strain evidence="1">214</strain>
    </source>
</reference>
<proteinExistence type="predicted"/>
<organism evidence="1 2">
    <name type="scientific">Rubroshorea leprosula</name>
    <dbReference type="NCBI Taxonomy" id="152421"/>
    <lineage>
        <taxon>Eukaryota</taxon>
        <taxon>Viridiplantae</taxon>
        <taxon>Streptophyta</taxon>
        <taxon>Embryophyta</taxon>
        <taxon>Tracheophyta</taxon>
        <taxon>Spermatophyta</taxon>
        <taxon>Magnoliopsida</taxon>
        <taxon>eudicotyledons</taxon>
        <taxon>Gunneridae</taxon>
        <taxon>Pentapetalae</taxon>
        <taxon>rosids</taxon>
        <taxon>malvids</taxon>
        <taxon>Malvales</taxon>
        <taxon>Dipterocarpaceae</taxon>
        <taxon>Rubroshorea</taxon>
    </lineage>
</organism>
<dbReference type="InterPro" id="IPR036047">
    <property type="entry name" value="F-box-like_dom_sf"/>
</dbReference>
<dbReference type="Proteomes" id="UP001054252">
    <property type="component" value="Unassembled WGS sequence"/>
</dbReference>
<comment type="caution">
    <text evidence="1">The sequence shown here is derived from an EMBL/GenBank/DDBJ whole genome shotgun (WGS) entry which is preliminary data.</text>
</comment>
<dbReference type="EMBL" id="BPVZ01000194">
    <property type="protein sequence ID" value="GKV45486.1"/>
    <property type="molecule type" value="Genomic_DNA"/>
</dbReference>
<evidence type="ECO:0000313" key="2">
    <source>
        <dbReference type="Proteomes" id="UP001054252"/>
    </source>
</evidence>
<evidence type="ECO:0008006" key="3">
    <source>
        <dbReference type="Google" id="ProtNLM"/>
    </source>
</evidence>
<protein>
    <recommendedName>
        <fullName evidence="3">F-box domain-containing protein</fullName>
    </recommendedName>
</protein>
<accession>A0AAV5M6M9</accession>
<evidence type="ECO:0000313" key="1">
    <source>
        <dbReference type="EMBL" id="GKV45486.1"/>
    </source>
</evidence>
<dbReference type="SUPFAM" id="SSF81383">
    <property type="entry name" value="F-box domain"/>
    <property type="match status" value="1"/>
</dbReference>
<sequence length="57" mass="6472">MKRSRRKNVGGVDRISDLPESIIHQIMSFLPAKFTIYLRPPLVGLHSPAAPKMENQE</sequence>
<gene>
    <name evidence="1" type="ORF">SLEP1_g52558</name>
</gene>